<evidence type="ECO:0000313" key="2">
    <source>
        <dbReference type="Proteomes" id="UP000594121"/>
    </source>
</evidence>
<dbReference type="AlphaFoldDB" id="A0A7L9FEB7"/>
<dbReference type="KEGG" id="thel:IG193_05015"/>
<accession>A0A7L9FEB7</accession>
<gene>
    <name evidence="1" type="ORF">IG193_05015</name>
</gene>
<keyword evidence="2" id="KW-1185">Reference proteome</keyword>
<proteinExistence type="predicted"/>
<reference evidence="1 2" key="1">
    <citation type="submission" date="2020-10" db="EMBL/GenBank/DDBJ databases">
        <title>Thermofilum lucidum 3507LT sp. nov. a novel member of Thermofilaceae family isolated from Chile hot spring, and proposal of description order Thermofilales.</title>
        <authorList>
            <person name="Zayulina K.S."/>
            <person name="Elcheninov A.G."/>
            <person name="Toshchakov S.V."/>
            <person name="Kublanov I.V."/>
        </authorList>
    </citation>
    <scope>NUCLEOTIDE SEQUENCE [LARGE SCALE GENOMIC DNA]</scope>
    <source>
        <strain evidence="1 2">3507LT</strain>
    </source>
</reference>
<dbReference type="InParanoid" id="A0A7L9FEB7"/>
<dbReference type="EMBL" id="CP062310">
    <property type="protein sequence ID" value="QOJ78148.1"/>
    <property type="molecule type" value="Genomic_DNA"/>
</dbReference>
<protein>
    <submittedName>
        <fullName evidence="1">Uncharacterized protein</fullName>
    </submittedName>
</protein>
<evidence type="ECO:0000313" key="1">
    <source>
        <dbReference type="EMBL" id="QOJ78148.1"/>
    </source>
</evidence>
<sequence length="81" mass="8822">MIVKSDIEKKLKSIFKDAQFEVQVNGNSVKVAIDGVGETPSSLFAKIGEFIEALTRLTGNRDVDVIISMQGSAFGVEIEVY</sequence>
<dbReference type="Proteomes" id="UP000594121">
    <property type="component" value="Chromosome"/>
</dbReference>
<name>A0A7L9FEB7_9CREN</name>
<dbReference type="GeneID" id="59149233"/>
<organism evidence="1 2">
    <name type="scientific">Infirmifilum lucidum</name>
    <dbReference type="NCBI Taxonomy" id="2776706"/>
    <lineage>
        <taxon>Archaea</taxon>
        <taxon>Thermoproteota</taxon>
        <taxon>Thermoprotei</taxon>
        <taxon>Thermofilales</taxon>
        <taxon>Thermofilaceae</taxon>
        <taxon>Infirmifilum</taxon>
    </lineage>
</organism>
<dbReference type="RefSeq" id="WP_192818121.1">
    <property type="nucleotide sequence ID" value="NZ_CP062310.1"/>
</dbReference>